<evidence type="ECO:0000256" key="1">
    <source>
        <dbReference type="ARBA" id="ARBA00004514"/>
    </source>
</evidence>
<organism evidence="11 12">
    <name type="scientific">Cystoisospora suis</name>
    <dbReference type="NCBI Taxonomy" id="483139"/>
    <lineage>
        <taxon>Eukaryota</taxon>
        <taxon>Sar</taxon>
        <taxon>Alveolata</taxon>
        <taxon>Apicomplexa</taxon>
        <taxon>Conoidasida</taxon>
        <taxon>Coccidia</taxon>
        <taxon>Eucoccidiorida</taxon>
        <taxon>Eimeriorina</taxon>
        <taxon>Sarcocystidae</taxon>
        <taxon>Cystoisospora</taxon>
    </lineage>
</organism>
<dbReference type="Pfam" id="PF01008">
    <property type="entry name" value="IF-2B"/>
    <property type="match status" value="1"/>
</dbReference>
<dbReference type="VEuPathDB" id="ToxoDB:CSUI_004333"/>
<dbReference type="AlphaFoldDB" id="A0A2C6KMW5"/>
<dbReference type="PANTHER" id="PTHR10233:SF14">
    <property type="entry name" value="TRANSLATION INITIATION FACTOR EIF-2B SUBUNIT DELTA"/>
    <property type="match status" value="1"/>
</dbReference>
<dbReference type="SUPFAM" id="SSF100950">
    <property type="entry name" value="NagB/RpiA/CoA transferase-like"/>
    <property type="match status" value="1"/>
</dbReference>
<evidence type="ECO:0000256" key="5">
    <source>
        <dbReference type="ARBA" id="ARBA00022917"/>
    </source>
</evidence>
<name>A0A2C6KMW5_9APIC</name>
<dbReference type="EMBL" id="MIGC01002005">
    <property type="protein sequence ID" value="PHJ21820.1"/>
    <property type="molecule type" value="Genomic_DNA"/>
</dbReference>
<feature type="non-terminal residue" evidence="11">
    <location>
        <position position="649"/>
    </location>
</feature>
<evidence type="ECO:0000256" key="10">
    <source>
        <dbReference type="SAM" id="MobiDB-lite"/>
    </source>
</evidence>
<dbReference type="Gene3D" id="3.40.50.10470">
    <property type="entry name" value="Translation initiation factor eif-2b, domain 2"/>
    <property type="match status" value="1"/>
</dbReference>
<comment type="subcellular location">
    <subcellularLocation>
        <location evidence="1">Cytoplasm</location>
        <location evidence="1">Cytosol</location>
    </subcellularLocation>
</comment>
<accession>A0A2C6KMW5</accession>
<dbReference type="PANTHER" id="PTHR10233">
    <property type="entry name" value="TRANSLATION INITIATION FACTOR EIF-2B"/>
    <property type="match status" value="1"/>
</dbReference>
<dbReference type="Proteomes" id="UP000221165">
    <property type="component" value="Unassembled WGS sequence"/>
</dbReference>
<dbReference type="InterPro" id="IPR000649">
    <property type="entry name" value="IF-2B-related"/>
</dbReference>
<keyword evidence="12" id="KW-1185">Reference proteome</keyword>
<dbReference type="RefSeq" id="XP_067923499.1">
    <property type="nucleotide sequence ID" value="XM_068064526.1"/>
</dbReference>
<evidence type="ECO:0000256" key="8">
    <source>
        <dbReference type="ARBA" id="ARBA00046432"/>
    </source>
</evidence>
<evidence type="ECO:0000256" key="3">
    <source>
        <dbReference type="ARBA" id="ARBA00022490"/>
    </source>
</evidence>
<dbReference type="InterPro" id="IPR037171">
    <property type="entry name" value="NagB/RpiA_transferase-like"/>
</dbReference>
<feature type="compositionally biased region" description="Polar residues" evidence="10">
    <location>
        <begin position="505"/>
        <end position="522"/>
    </location>
</feature>
<dbReference type="OrthoDB" id="10254737at2759"/>
<reference evidence="11 12" key="1">
    <citation type="journal article" date="2017" name="Int. J. Parasitol.">
        <title>The genome of the protozoan parasite Cystoisospora suis and a reverse vaccinology approach to identify vaccine candidates.</title>
        <authorList>
            <person name="Palmieri N."/>
            <person name="Shrestha A."/>
            <person name="Ruttkowski B."/>
            <person name="Beck T."/>
            <person name="Vogl C."/>
            <person name="Tomley F."/>
            <person name="Blake D.P."/>
            <person name="Joachim A."/>
        </authorList>
    </citation>
    <scope>NUCLEOTIDE SEQUENCE [LARGE SCALE GENOMIC DNA]</scope>
    <source>
        <strain evidence="11 12">Wien I</strain>
    </source>
</reference>
<gene>
    <name evidence="11" type="ORF">CSUI_004333</name>
</gene>
<sequence>MMLMSVSIQILIVHVYPRLLLLALGPLSCQLKVGEYRHLHTLHSVRALITIHLYVPIFSHLLLLPRVTLSPVPLLRQVYIQLIRRQERKPGVLQSPKQRGGGAAATAAPTTSAATTIRILTNSSSSSSAAVLGGGKNKGGVLGGGSSASGVQCHSHLRFFSHLPPYDRSICPMSSFETDGKAPVFQSSIPGGGKRRKHQKGIGWKRDFKEYPLQTRIAMDFKQDLVHPAVIRIGLQMGKRKVTGTNARTVAMLTAFQRFIEDYCPAPYEAIEKHLKITLDRQINFITHCRPHSLAMGGVIRWLKRRLSRYATMPLQDTKMSLCTDISTFIRERILVATCAVADGFQSIIEPGDCLMVFGKSTAVLRALLEAKKNGFRFSVVVVDSHPHLNGQVTARICAAAGIEVSYTLLNGISYHIEDVTKVVLGAAALLANASVVGRAGSAVVAMEGKVHAKPVLVLCESYKMFDKIVLDSCSFNELDDPQLVWERAKSPPHAFSEDVPIYYPSSSSHMPLSQTRRSSQAGEEKEHDGEGGFDEGDVRMNERERKEREGEHASHHKTASHKVKGGSPFLASCIPSSPLLRNDESPAIPSQEKSSSASSSSRRRRKSGAEEKTVFSPSFCDSSSSSSSSSKTPDIGRREPGGEGEQED</sequence>
<evidence type="ECO:0000256" key="2">
    <source>
        <dbReference type="ARBA" id="ARBA00007251"/>
    </source>
</evidence>
<evidence type="ECO:0000256" key="6">
    <source>
        <dbReference type="ARBA" id="ARBA00044147"/>
    </source>
</evidence>
<proteinExistence type="inferred from homology"/>
<dbReference type="InterPro" id="IPR042529">
    <property type="entry name" value="IF_2B-like_C"/>
</dbReference>
<dbReference type="GO" id="GO:0003743">
    <property type="term" value="F:translation initiation factor activity"/>
    <property type="evidence" value="ECO:0007669"/>
    <property type="project" value="UniProtKB-KW"/>
</dbReference>
<keyword evidence="5" id="KW-0648">Protein biosynthesis</keyword>
<feature type="region of interest" description="Disordered" evidence="10">
    <location>
        <begin position="90"/>
        <end position="109"/>
    </location>
</feature>
<evidence type="ECO:0000256" key="4">
    <source>
        <dbReference type="ARBA" id="ARBA00022540"/>
    </source>
</evidence>
<evidence type="ECO:0000256" key="7">
    <source>
        <dbReference type="ARBA" id="ARBA00044356"/>
    </source>
</evidence>
<feature type="region of interest" description="Disordered" evidence="10">
    <location>
        <begin position="500"/>
        <end position="649"/>
    </location>
</feature>
<comment type="caution">
    <text evidence="11">The sequence shown here is derived from an EMBL/GenBank/DDBJ whole genome shotgun (WGS) entry which is preliminary data.</text>
</comment>
<comment type="subunit">
    <text evidence="8">Component of the translation initiation factor 2B (eIF2B) complex which is a heterodecamer of two sets of five different subunits: alpha, beta, gamma, delta and epsilon. Subunits alpha, beta and delta comprise a regulatory subcomplex and subunits epsilon and gamma comprise a catalytic subcomplex. Within the complex, the hexameric regulatory complex resides at the center, with the two heterodimeric catalytic subcomplexes bound on opposite sides.</text>
</comment>
<evidence type="ECO:0000256" key="9">
    <source>
        <dbReference type="RuleBase" id="RU003814"/>
    </source>
</evidence>
<dbReference type="GeneID" id="94427737"/>
<feature type="compositionally biased region" description="Basic and acidic residues" evidence="10">
    <location>
        <begin position="523"/>
        <end position="554"/>
    </location>
</feature>
<feature type="compositionally biased region" description="Basic residues" evidence="10">
    <location>
        <begin position="555"/>
        <end position="565"/>
    </location>
</feature>
<protein>
    <recommendedName>
        <fullName evidence="6">Translation initiation factor eIF2B subunit delta</fullName>
    </recommendedName>
    <alternativeName>
        <fullName evidence="7">eIF2B GDP-GTP exchange factor subunit delta</fullName>
    </alternativeName>
</protein>
<keyword evidence="4" id="KW-0396">Initiation factor</keyword>
<dbReference type="GO" id="GO:0005829">
    <property type="term" value="C:cytosol"/>
    <property type="evidence" value="ECO:0007669"/>
    <property type="project" value="UniProtKB-SubCell"/>
</dbReference>
<evidence type="ECO:0000313" key="11">
    <source>
        <dbReference type="EMBL" id="PHJ21820.1"/>
    </source>
</evidence>
<comment type="similarity">
    <text evidence="2 9">Belongs to the eIF-2B alpha/beta/delta subunits family.</text>
</comment>
<keyword evidence="3" id="KW-0963">Cytoplasm</keyword>
<evidence type="ECO:0000313" key="12">
    <source>
        <dbReference type="Proteomes" id="UP000221165"/>
    </source>
</evidence>